<feature type="domain" description="Amino acid permease/ SLC12A" evidence="8">
    <location>
        <begin position="286"/>
        <end position="374"/>
    </location>
</feature>
<name>A0A9P9INI6_9HYPO</name>
<dbReference type="Pfam" id="PF00324">
    <property type="entry name" value="AA_permease"/>
    <property type="match status" value="2"/>
</dbReference>
<reference evidence="9" key="1">
    <citation type="journal article" date="2021" name="Nat. Commun.">
        <title>Genetic determinants of endophytism in the Arabidopsis root mycobiome.</title>
        <authorList>
            <person name="Mesny F."/>
            <person name="Miyauchi S."/>
            <person name="Thiergart T."/>
            <person name="Pickel B."/>
            <person name="Atanasova L."/>
            <person name="Karlsson M."/>
            <person name="Huettel B."/>
            <person name="Barry K.W."/>
            <person name="Haridas S."/>
            <person name="Chen C."/>
            <person name="Bauer D."/>
            <person name="Andreopoulos W."/>
            <person name="Pangilinan J."/>
            <person name="LaButti K."/>
            <person name="Riley R."/>
            <person name="Lipzen A."/>
            <person name="Clum A."/>
            <person name="Drula E."/>
            <person name="Henrissat B."/>
            <person name="Kohler A."/>
            <person name="Grigoriev I.V."/>
            <person name="Martin F.M."/>
            <person name="Hacquard S."/>
        </authorList>
    </citation>
    <scope>NUCLEOTIDE SEQUENCE</scope>
    <source>
        <strain evidence="9">MPI-CAGE-AT-0147</strain>
    </source>
</reference>
<feature type="transmembrane region" description="Helical" evidence="7">
    <location>
        <begin position="474"/>
        <end position="491"/>
    </location>
</feature>
<gene>
    <name evidence="9" type="ORF">EDB81DRAFT_950826</name>
</gene>
<feature type="transmembrane region" description="Helical" evidence="7">
    <location>
        <begin position="404"/>
        <end position="427"/>
    </location>
</feature>
<accession>A0A9P9INI6</accession>
<comment type="subcellular location">
    <subcellularLocation>
        <location evidence="1">Membrane</location>
        <topology evidence="1">Multi-pass membrane protein</topology>
    </subcellularLocation>
</comment>
<dbReference type="Proteomes" id="UP000738349">
    <property type="component" value="Unassembled WGS sequence"/>
</dbReference>
<dbReference type="Pfam" id="PF11951">
    <property type="entry name" value="Fungal_trans_2"/>
    <property type="match status" value="1"/>
</dbReference>
<dbReference type="GO" id="GO:0016020">
    <property type="term" value="C:membrane"/>
    <property type="evidence" value="ECO:0007669"/>
    <property type="project" value="UniProtKB-SubCell"/>
</dbReference>
<proteinExistence type="predicted"/>
<feature type="transmembrane region" description="Helical" evidence="7">
    <location>
        <begin position="313"/>
        <end position="332"/>
    </location>
</feature>
<protein>
    <submittedName>
        <fullName evidence="9">Amino acid permease-domain-containing protein</fullName>
    </submittedName>
</protein>
<dbReference type="GO" id="GO:0015171">
    <property type="term" value="F:amino acid transmembrane transporter activity"/>
    <property type="evidence" value="ECO:0007669"/>
    <property type="project" value="TreeGrafter"/>
</dbReference>
<dbReference type="PANTHER" id="PTHR43341">
    <property type="entry name" value="AMINO ACID PERMEASE"/>
    <property type="match status" value="1"/>
</dbReference>
<keyword evidence="5" id="KW-0539">Nucleus</keyword>
<dbReference type="InterPro" id="IPR050524">
    <property type="entry name" value="APC_YAT"/>
</dbReference>
<dbReference type="Gene3D" id="1.20.1740.10">
    <property type="entry name" value="Amino acid/polyamine transporter I"/>
    <property type="match status" value="1"/>
</dbReference>
<dbReference type="PANTHER" id="PTHR43341:SF15">
    <property type="entry name" value="GENERAL AMINO ACID PERMEASE AGP2"/>
    <property type="match status" value="1"/>
</dbReference>
<keyword evidence="10" id="KW-1185">Reference proteome</keyword>
<feature type="compositionally biased region" description="Polar residues" evidence="6">
    <location>
        <begin position="19"/>
        <end position="37"/>
    </location>
</feature>
<dbReference type="EMBL" id="JAGMUV010000018">
    <property type="protein sequence ID" value="KAH7129093.1"/>
    <property type="molecule type" value="Genomic_DNA"/>
</dbReference>
<evidence type="ECO:0000256" key="6">
    <source>
        <dbReference type="SAM" id="MobiDB-lite"/>
    </source>
</evidence>
<dbReference type="OrthoDB" id="3900342at2759"/>
<evidence type="ECO:0000313" key="10">
    <source>
        <dbReference type="Proteomes" id="UP000738349"/>
    </source>
</evidence>
<evidence type="ECO:0000259" key="8">
    <source>
        <dbReference type="Pfam" id="PF00324"/>
    </source>
</evidence>
<evidence type="ECO:0000256" key="5">
    <source>
        <dbReference type="ARBA" id="ARBA00023242"/>
    </source>
</evidence>
<evidence type="ECO:0000256" key="3">
    <source>
        <dbReference type="ARBA" id="ARBA00022989"/>
    </source>
</evidence>
<comment type="caution">
    <text evidence="9">The sequence shown here is derived from an EMBL/GenBank/DDBJ whole genome shotgun (WGS) entry which is preliminary data.</text>
</comment>
<keyword evidence="3 7" id="KW-1133">Transmembrane helix</keyword>
<organism evidence="9 10">
    <name type="scientific">Dactylonectria macrodidyma</name>
    <dbReference type="NCBI Taxonomy" id="307937"/>
    <lineage>
        <taxon>Eukaryota</taxon>
        <taxon>Fungi</taxon>
        <taxon>Dikarya</taxon>
        <taxon>Ascomycota</taxon>
        <taxon>Pezizomycotina</taxon>
        <taxon>Sordariomycetes</taxon>
        <taxon>Hypocreomycetidae</taxon>
        <taxon>Hypocreales</taxon>
        <taxon>Nectriaceae</taxon>
        <taxon>Dactylonectria</taxon>
    </lineage>
</organism>
<feature type="domain" description="Amino acid permease/ SLC12A" evidence="8">
    <location>
        <begin position="375"/>
        <end position="491"/>
    </location>
</feature>
<feature type="transmembrane region" description="Helical" evidence="7">
    <location>
        <begin position="369"/>
        <end position="392"/>
    </location>
</feature>
<dbReference type="InterPro" id="IPR021858">
    <property type="entry name" value="Fun_TF"/>
</dbReference>
<feature type="transmembrane region" description="Helical" evidence="7">
    <location>
        <begin position="447"/>
        <end position="468"/>
    </location>
</feature>
<evidence type="ECO:0000256" key="1">
    <source>
        <dbReference type="ARBA" id="ARBA00004141"/>
    </source>
</evidence>
<dbReference type="AlphaFoldDB" id="A0A9P9INI6"/>
<keyword evidence="2 7" id="KW-0812">Transmembrane</keyword>
<dbReference type="InterPro" id="IPR004841">
    <property type="entry name" value="AA-permease/SLC12A_dom"/>
</dbReference>
<feature type="transmembrane region" description="Helical" evidence="7">
    <location>
        <begin position="498"/>
        <end position="519"/>
    </location>
</feature>
<keyword evidence="4 7" id="KW-0472">Membrane</keyword>
<evidence type="ECO:0000256" key="7">
    <source>
        <dbReference type="SAM" id="Phobius"/>
    </source>
</evidence>
<evidence type="ECO:0000256" key="4">
    <source>
        <dbReference type="ARBA" id="ARBA00023136"/>
    </source>
</evidence>
<evidence type="ECO:0000256" key="2">
    <source>
        <dbReference type="ARBA" id="ARBA00022692"/>
    </source>
</evidence>
<evidence type="ECO:0000313" key="9">
    <source>
        <dbReference type="EMBL" id="KAH7129093.1"/>
    </source>
</evidence>
<feature type="region of interest" description="Disordered" evidence="6">
    <location>
        <begin position="1"/>
        <end position="50"/>
    </location>
</feature>
<sequence>MLRRTNPTQRKPKPGVAAVTSTASIPNTSTSNVSTPNGVIANSPDRPDDETDTIMELLRLVPRPLDPQTLMGNLRQPFSRRLFHHYLHRTNKALAICQGTRNPFVADLIPMAMSNDLILDRLLACSGIHYADLAGSPVEPTTWLHYGQAAQGQNFGLTRLAEGQDHLLVPLLVTAMLLCIVETFRADSGAFALHHLPNGKIDEETRAFLLERYAYAMTLAHITMGSEADGWVIDDLTLVFPTTHSSPSSGCVHELFQQIPRVSIMARQWAAESQSGTVSDDTIIGYESPDFIANCAPEAVNPRRNIPKAVKRVIYRLIIFFILSVFAVGLLVPYDDPTMLSAIASGNGVAKSPFIIAMNRLEISFLPDLCNAVVVPMPALILSTAVASLAFLTCGTASAVVLNWFINLGSTAIMIAYILMMVANLRFHRGLKVQGIDTSVLPFKSKLTPYSNYFAIFWVSLILITNGYDVFLKGHWSFSGFFTAYFTILFFRKLDPLLATLFNGIIFQLSTVVVIFFGWKIAKKTLFIKAEDMDFHAGLAEVEAYENSLNFKAPASRYERIMDWLW</sequence>